<proteinExistence type="predicted"/>
<feature type="compositionally biased region" description="Basic residues" evidence="1">
    <location>
        <begin position="67"/>
        <end position="76"/>
    </location>
</feature>
<evidence type="ECO:0000256" key="1">
    <source>
        <dbReference type="SAM" id="MobiDB-lite"/>
    </source>
</evidence>
<feature type="region of interest" description="Disordered" evidence="1">
    <location>
        <begin position="65"/>
        <end position="95"/>
    </location>
</feature>
<sequence length="166" mass="18770">MGQCFGHINIQASKLAAQFEGTEHYTNYIDIANMALNAPHLNGTEPAPSYPSHTLIEQDLSQIQPGHHPHRARFKPRGGPMEGVGGSPDDPKNQKNKLNPMEFLLHLHRERRYLILSLGNFYMTLGNIIKNSINNYRTTIILAQRLSKTMILIWVVKEVQPPHTQA</sequence>
<dbReference type="AlphaFoldDB" id="A0AAV1D2J3"/>
<name>A0AAV1D2J3_OLDCO</name>
<accession>A0AAV1D2J3</accession>
<keyword evidence="3" id="KW-1185">Reference proteome</keyword>
<dbReference type="Proteomes" id="UP001161247">
    <property type="component" value="Chromosome 4"/>
</dbReference>
<evidence type="ECO:0000313" key="3">
    <source>
        <dbReference type="Proteomes" id="UP001161247"/>
    </source>
</evidence>
<dbReference type="EMBL" id="OX459121">
    <property type="protein sequence ID" value="CAI9101748.1"/>
    <property type="molecule type" value="Genomic_DNA"/>
</dbReference>
<evidence type="ECO:0000313" key="2">
    <source>
        <dbReference type="EMBL" id="CAI9101748.1"/>
    </source>
</evidence>
<reference evidence="2" key="1">
    <citation type="submission" date="2023-03" db="EMBL/GenBank/DDBJ databases">
        <authorList>
            <person name="Julca I."/>
        </authorList>
    </citation>
    <scope>NUCLEOTIDE SEQUENCE</scope>
</reference>
<organism evidence="2 3">
    <name type="scientific">Oldenlandia corymbosa var. corymbosa</name>
    <dbReference type="NCBI Taxonomy" id="529605"/>
    <lineage>
        <taxon>Eukaryota</taxon>
        <taxon>Viridiplantae</taxon>
        <taxon>Streptophyta</taxon>
        <taxon>Embryophyta</taxon>
        <taxon>Tracheophyta</taxon>
        <taxon>Spermatophyta</taxon>
        <taxon>Magnoliopsida</taxon>
        <taxon>eudicotyledons</taxon>
        <taxon>Gunneridae</taxon>
        <taxon>Pentapetalae</taxon>
        <taxon>asterids</taxon>
        <taxon>lamiids</taxon>
        <taxon>Gentianales</taxon>
        <taxon>Rubiaceae</taxon>
        <taxon>Rubioideae</taxon>
        <taxon>Spermacoceae</taxon>
        <taxon>Hedyotis-Oldenlandia complex</taxon>
        <taxon>Oldenlandia</taxon>
    </lineage>
</organism>
<gene>
    <name evidence="2" type="ORF">OLC1_LOCUS11266</name>
</gene>
<protein>
    <submittedName>
        <fullName evidence="2">OLC1v1039147C1</fullName>
    </submittedName>
</protein>